<dbReference type="AlphaFoldDB" id="A0A383RBP7"/>
<gene>
    <name evidence="1" type="ORF">PBLR_12810</name>
</gene>
<name>A0A383RBP7_PAEAL</name>
<sequence>MIEISEIQLKAAQVQSQSLSAIELFFRQWDAVFIHSPFCGTCQLASRMLNIVEVTNPKLEIAAVNVSSIPIWVNTLRIESVPCLLVWGHREGIGNVDKIYAFHSVSHIYERLRQGREEETSS</sequence>
<accession>A0A383RBP7</accession>
<dbReference type="CDD" id="cd02947">
    <property type="entry name" value="TRX_family"/>
    <property type="match status" value="1"/>
</dbReference>
<dbReference type="InterPro" id="IPR036249">
    <property type="entry name" value="Thioredoxin-like_sf"/>
</dbReference>
<proteinExistence type="predicted"/>
<dbReference type="Gene3D" id="3.40.30.10">
    <property type="entry name" value="Glutaredoxin"/>
    <property type="match status" value="1"/>
</dbReference>
<evidence type="ECO:0000313" key="1">
    <source>
        <dbReference type="EMBL" id="SYX84388.1"/>
    </source>
</evidence>
<dbReference type="SUPFAM" id="SSF52833">
    <property type="entry name" value="Thioredoxin-like"/>
    <property type="match status" value="1"/>
</dbReference>
<protein>
    <submittedName>
        <fullName evidence="1">Thioredoxin</fullName>
    </submittedName>
</protein>
<evidence type="ECO:0000313" key="2">
    <source>
        <dbReference type="Proteomes" id="UP000304148"/>
    </source>
</evidence>
<dbReference type="Proteomes" id="UP000304148">
    <property type="component" value="Chromosome"/>
</dbReference>
<reference evidence="2" key="1">
    <citation type="submission" date="2018-08" db="EMBL/GenBank/DDBJ databases">
        <authorList>
            <person name="Chevrot R."/>
        </authorList>
    </citation>
    <scope>NUCLEOTIDE SEQUENCE [LARGE SCALE GENOMIC DNA]</scope>
</reference>
<dbReference type="RefSeq" id="WP_138186325.1">
    <property type="nucleotide sequence ID" value="NZ_LS992241.1"/>
</dbReference>
<dbReference type="EMBL" id="LS992241">
    <property type="protein sequence ID" value="SYX84388.1"/>
    <property type="molecule type" value="Genomic_DNA"/>
</dbReference>
<organism evidence="1 2">
    <name type="scientific">Paenibacillus alvei</name>
    <name type="common">Bacillus alvei</name>
    <dbReference type="NCBI Taxonomy" id="44250"/>
    <lineage>
        <taxon>Bacteria</taxon>
        <taxon>Bacillati</taxon>
        <taxon>Bacillota</taxon>
        <taxon>Bacilli</taxon>
        <taxon>Bacillales</taxon>
        <taxon>Paenibacillaceae</taxon>
        <taxon>Paenibacillus</taxon>
    </lineage>
</organism>